<keyword evidence="2" id="KW-1185">Reference proteome</keyword>
<gene>
    <name evidence="1" type="ORF">PSON_ATCC_30995.1.T1930039</name>
</gene>
<protein>
    <submittedName>
        <fullName evidence="1">Uncharacterized protein</fullName>
    </submittedName>
</protein>
<comment type="caution">
    <text evidence="1">The sequence shown here is derived from an EMBL/GenBank/DDBJ whole genome shotgun (WGS) entry which is preliminary data.</text>
</comment>
<name>A0A8S1RMS8_9CILI</name>
<dbReference type="Proteomes" id="UP000692954">
    <property type="component" value="Unassembled WGS sequence"/>
</dbReference>
<organism evidence="1 2">
    <name type="scientific">Paramecium sonneborni</name>
    <dbReference type="NCBI Taxonomy" id="65129"/>
    <lineage>
        <taxon>Eukaryota</taxon>
        <taxon>Sar</taxon>
        <taxon>Alveolata</taxon>
        <taxon>Ciliophora</taxon>
        <taxon>Intramacronucleata</taxon>
        <taxon>Oligohymenophorea</taxon>
        <taxon>Peniculida</taxon>
        <taxon>Parameciidae</taxon>
        <taxon>Paramecium</taxon>
    </lineage>
</organism>
<sequence length="107" mass="12970">MNGSIRQYSKGLKTLQCKFNQKFQRNLQMLFNIYIIMLELIEIQSQKIYQLMKTSIKNYLIQDQLKLCIRILFKNVKEKQKEEFKQIQELDQNINEISTIMFLNQSE</sequence>
<evidence type="ECO:0000313" key="1">
    <source>
        <dbReference type="EMBL" id="CAD8128683.1"/>
    </source>
</evidence>
<evidence type="ECO:0000313" key="2">
    <source>
        <dbReference type="Proteomes" id="UP000692954"/>
    </source>
</evidence>
<reference evidence="1" key="1">
    <citation type="submission" date="2021-01" db="EMBL/GenBank/DDBJ databases">
        <authorList>
            <consortium name="Genoscope - CEA"/>
            <person name="William W."/>
        </authorList>
    </citation>
    <scope>NUCLEOTIDE SEQUENCE</scope>
</reference>
<proteinExistence type="predicted"/>
<dbReference type="AlphaFoldDB" id="A0A8S1RMS8"/>
<accession>A0A8S1RMS8</accession>
<dbReference type="EMBL" id="CAJJDN010000193">
    <property type="protein sequence ID" value="CAD8128683.1"/>
    <property type="molecule type" value="Genomic_DNA"/>
</dbReference>